<gene>
    <name evidence="1" type="ORF">SAMN06265376_102214</name>
</gene>
<accession>A0A238YPH5</accession>
<dbReference type="EMBL" id="FZNY01000002">
    <property type="protein sequence ID" value="SNR72493.1"/>
    <property type="molecule type" value="Genomic_DNA"/>
</dbReference>
<keyword evidence="2" id="KW-1185">Reference proteome</keyword>
<sequence>MYTLHHLKHKLLSVWLLIGISLAFGYETQAQTSVITPVELVESYATTTKSRVVSYTKLVNAIDITKHAAPYTLFSFTTFLAVQQQTLHCQTKVLEEVFLHTKPSLRIRLLQRISLPNDTEDHLKLS</sequence>
<evidence type="ECO:0000313" key="1">
    <source>
        <dbReference type="EMBL" id="SNR72493.1"/>
    </source>
</evidence>
<protein>
    <submittedName>
        <fullName evidence="1">Uncharacterized protein</fullName>
    </submittedName>
</protein>
<proteinExistence type="predicted"/>
<organism evidence="1 2">
    <name type="scientific">Dokdonia pacifica</name>
    <dbReference type="NCBI Taxonomy" id="1627892"/>
    <lineage>
        <taxon>Bacteria</taxon>
        <taxon>Pseudomonadati</taxon>
        <taxon>Bacteroidota</taxon>
        <taxon>Flavobacteriia</taxon>
        <taxon>Flavobacteriales</taxon>
        <taxon>Flavobacteriaceae</taxon>
        <taxon>Dokdonia</taxon>
    </lineage>
</organism>
<evidence type="ECO:0000313" key="2">
    <source>
        <dbReference type="Proteomes" id="UP000198379"/>
    </source>
</evidence>
<dbReference type="RefSeq" id="WP_089370983.1">
    <property type="nucleotide sequence ID" value="NZ_BMEP01000001.1"/>
</dbReference>
<dbReference type="AlphaFoldDB" id="A0A238YPH5"/>
<name>A0A238YPH5_9FLAO</name>
<reference evidence="1 2" key="1">
    <citation type="submission" date="2017-06" db="EMBL/GenBank/DDBJ databases">
        <authorList>
            <person name="Kim H.J."/>
            <person name="Triplett B.A."/>
        </authorList>
    </citation>
    <scope>NUCLEOTIDE SEQUENCE [LARGE SCALE GENOMIC DNA]</scope>
    <source>
        <strain evidence="1 2">DSM 25597</strain>
    </source>
</reference>
<dbReference type="Proteomes" id="UP000198379">
    <property type="component" value="Unassembled WGS sequence"/>
</dbReference>